<evidence type="ECO:0000313" key="5">
    <source>
        <dbReference type="Proteomes" id="UP001374803"/>
    </source>
</evidence>
<name>A0ABZ2LDX3_9BACT</name>
<evidence type="ECO:0000256" key="1">
    <source>
        <dbReference type="ARBA" id="ARBA00022679"/>
    </source>
</evidence>
<sequence>MRKVLVAGEINVDLVLRGCPIFPAPGKEVVVDDLGMVLGSASAICAMGLARLGTPVSFVGKVGADSWGAFCRETMAGAGIDVARVRAEPELKTGVTVAISGPSDRALVTFLGSSAELGADDIGDDVFEGAAHLHVSSYYLQKKLRPGCRALFERAHRAGLTTSLDPGYDPSERWSDDLLSTLAEVDLFFPNEVELQRIARREDVVEALHAMESVPAKTVAKLGAEGAITLHRGEVVRVPAFPVQPVDTTGAGDSFNAGFLHAWLGGDSLVECMRFGAACASLSTLGIGGTASQPTRDQALSVLRRRKQD</sequence>
<keyword evidence="5" id="KW-1185">Reference proteome</keyword>
<dbReference type="GO" id="GO:0016301">
    <property type="term" value="F:kinase activity"/>
    <property type="evidence" value="ECO:0007669"/>
    <property type="project" value="UniProtKB-KW"/>
</dbReference>
<dbReference type="InterPro" id="IPR011611">
    <property type="entry name" value="PfkB_dom"/>
</dbReference>
<dbReference type="InterPro" id="IPR002173">
    <property type="entry name" value="Carboh/pur_kinase_PfkB_CS"/>
</dbReference>
<feature type="domain" description="Carbohydrate kinase PfkB" evidence="3">
    <location>
        <begin position="1"/>
        <end position="295"/>
    </location>
</feature>
<protein>
    <submittedName>
        <fullName evidence="4">Carbohydrate kinase family protein</fullName>
    </submittedName>
</protein>
<reference evidence="4" key="1">
    <citation type="submission" date="2021-12" db="EMBL/GenBank/DDBJ databases">
        <title>Discovery of the Pendulisporaceae a myxobacterial family with distinct sporulation behavior and unique specialized metabolism.</title>
        <authorList>
            <person name="Garcia R."/>
            <person name="Popoff A."/>
            <person name="Bader C.D."/>
            <person name="Loehr J."/>
            <person name="Walesch S."/>
            <person name="Walt C."/>
            <person name="Boldt J."/>
            <person name="Bunk B."/>
            <person name="Haeckl F.J.F.P.J."/>
            <person name="Gunesch A.P."/>
            <person name="Birkelbach J."/>
            <person name="Nuebel U."/>
            <person name="Pietschmann T."/>
            <person name="Bach T."/>
            <person name="Mueller R."/>
        </authorList>
    </citation>
    <scope>NUCLEOTIDE SEQUENCE</scope>
    <source>
        <strain evidence="4">MSr11367</strain>
    </source>
</reference>
<dbReference type="PANTHER" id="PTHR10584:SF166">
    <property type="entry name" value="RIBOKINASE"/>
    <property type="match status" value="1"/>
</dbReference>
<dbReference type="Proteomes" id="UP001374803">
    <property type="component" value="Chromosome"/>
</dbReference>
<dbReference type="CDD" id="cd01166">
    <property type="entry name" value="KdgK"/>
    <property type="match status" value="1"/>
</dbReference>
<dbReference type="Pfam" id="PF00294">
    <property type="entry name" value="PfkB"/>
    <property type="match status" value="1"/>
</dbReference>
<dbReference type="EMBL" id="CP089983">
    <property type="protein sequence ID" value="WXB09094.1"/>
    <property type="molecule type" value="Genomic_DNA"/>
</dbReference>
<proteinExistence type="predicted"/>
<dbReference type="PROSITE" id="PS00584">
    <property type="entry name" value="PFKB_KINASES_2"/>
    <property type="match status" value="1"/>
</dbReference>
<keyword evidence="2 4" id="KW-0418">Kinase</keyword>
<evidence type="ECO:0000313" key="4">
    <source>
        <dbReference type="EMBL" id="WXB09094.1"/>
    </source>
</evidence>
<accession>A0ABZ2LDX3</accession>
<organism evidence="4 5">
    <name type="scientific">Pendulispora rubella</name>
    <dbReference type="NCBI Taxonomy" id="2741070"/>
    <lineage>
        <taxon>Bacteria</taxon>
        <taxon>Pseudomonadati</taxon>
        <taxon>Myxococcota</taxon>
        <taxon>Myxococcia</taxon>
        <taxon>Myxococcales</taxon>
        <taxon>Sorangiineae</taxon>
        <taxon>Pendulisporaceae</taxon>
        <taxon>Pendulispora</taxon>
    </lineage>
</organism>
<dbReference type="RefSeq" id="WP_394838767.1">
    <property type="nucleotide sequence ID" value="NZ_CP089929.1"/>
</dbReference>
<dbReference type="PANTHER" id="PTHR10584">
    <property type="entry name" value="SUGAR KINASE"/>
    <property type="match status" value="1"/>
</dbReference>
<dbReference type="Gene3D" id="3.40.1190.20">
    <property type="match status" value="1"/>
</dbReference>
<evidence type="ECO:0000259" key="3">
    <source>
        <dbReference type="Pfam" id="PF00294"/>
    </source>
</evidence>
<keyword evidence="1" id="KW-0808">Transferase</keyword>
<evidence type="ECO:0000256" key="2">
    <source>
        <dbReference type="ARBA" id="ARBA00022777"/>
    </source>
</evidence>
<gene>
    <name evidence="4" type="ORF">LVJ94_17895</name>
</gene>
<dbReference type="InterPro" id="IPR029056">
    <property type="entry name" value="Ribokinase-like"/>
</dbReference>
<dbReference type="SUPFAM" id="SSF53613">
    <property type="entry name" value="Ribokinase-like"/>
    <property type="match status" value="1"/>
</dbReference>